<organism evidence="1 2">
    <name type="scientific">Athelia psychrophila</name>
    <dbReference type="NCBI Taxonomy" id="1759441"/>
    <lineage>
        <taxon>Eukaryota</taxon>
        <taxon>Fungi</taxon>
        <taxon>Dikarya</taxon>
        <taxon>Basidiomycota</taxon>
        <taxon>Agaricomycotina</taxon>
        <taxon>Agaricomycetes</taxon>
        <taxon>Agaricomycetidae</taxon>
        <taxon>Atheliales</taxon>
        <taxon>Atheliaceae</taxon>
        <taxon>Athelia</taxon>
    </lineage>
</organism>
<keyword evidence="2" id="KW-1185">Reference proteome</keyword>
<gene>
    <name evidence="1" type="ORF">FIBSPDRAFT_1047583</name>
</gene>
<dbReference type="InterPro" id="IPR032675">
    <property type="entry name" value="LRR_dom_sf"/>
</dbReference>
<dbReference type="SUPFAM" id="SSF81383">
    <property type="entry name" value="F-box domain"/>
    <property type="match status" value="1"/>
</dbReference>
<evidence type="ECO:0000313" key="2">
    <source>
        <dbReference type="Proteomes" id="UP000076532"/>
    </source>
</evidence>
<dbReference type="Proteomes" id="UP000076532">
    <property type="component" value="Unassembled WGS sequence"/>
</dbReference>
<name>A0A166F224_9AGAM</name>
<dbReference type="SUPFAM" id="SSF52047">
    <property type="entry name" value="RNI-like"/>
    <property type="match status" value="1"/>
</dbReference>
<dbReference type="InterPro" id="IPR036047">
    <property type="entry name" value="F-box-like_dom_sf"/>
</dbReference>
<dbReference type="EMBL" id="KV417594">
    <property type="protein sequence ID" value="KZP16350.1"/>
    <property type="molecule type" value="Genomic_DNA"/>
</dbReference>
<evidence type="ECO:0000313" key="1">
    <source>
        <dbReference type="EMBL" id="KZP16350.1"/>
    </source>
</evidence>
<dbReference type="Gene3D" id="3.80.10.10">
    <property type="entry name" value="Ribonuclease Inhibitor"/>
    <property type="match status" value="1"/>
</dbReference>
<sequence length="445" mass="49418">MPTRALPSIVKSTSSTLAHTCNQQMEFPLDIMAVIFGYYISGEKDIYTALILAHVCRHWRKAAHSLSVLWKDIYLDTSPSHRELSLSIGNSGIKSSFLPNQFSPLDLCIEIPRGISRLLQWTSLKSLSIRNATQGHFKVCIPGGAYVNSLESLYLCGLDGLRLPQLCSLRTLVLSGSKKRIPLQEVSVFLRGLPRLRTLELHGTPISFTTAQSISIISTLLQSEDLPCLTSVRIFGLRSSREPTKRYLGHLLAFLSPISTVSYLQVEAGNEVLELTTVLRPLCPLRNFSNLRSVTFRLIKPCHRDLRGLLNALACSSHAILWLSSYMEYTIQLRPAESLAGLPVPGGRPLLAHVEFLFATEEGLQEFLNVAAARTCGLRNVRASPATLQELCAAGRWSMAPMDPHTCNKKEEHKTQSQHWHAHITCAGDEGNKLCLVPVLEPLHR</sequence>
<accession>A0A166F224</accession>
<proteinExistence type="predicted"/>
<dbReference type="AlphaFoldDB" id="A0A166F224"/>
<reference evidence="1 2" key="1">
    <citation type="journal article" date="2016" name="Mol. Biol. Evol.">
        <title>Comparative Genomics of Early-Diverging Mushroom-Forming Fungi Provides Insights into the Origins of Lignocellulose Decay Capabilities.</title>
        <authorList>
            <person name="Nagy L.G."/>
            <person name="Riley R."/>
            <person name="Tritt A."/>
            <person name="Adam C."/>
            <person name="Daum C."/>
            <person name="Floudas D."/>
            <person name="Sun H."/>
            <person name="Yadav J.S."/>
            <person name="Pangilinan J."/>
            <person name="Larsson K.H."/>
            <person name="Matsuura K."/>
            <person name="Barry K."/>
            <person name="Labutti K."/>
            <person name="Kuo R."/>
            <person name="Ohm R.A."/>
            <person name="Bhattacharya S.S."/>
            <person name="Shirouzu T."/>
            <person name="Yoshinaga Y."/>
            <person name="Martin F.M."/>
            <person name="Grigoriev I.V."/>
            <person name="Hibbett D.S."/>
        </authorList>
    </citation>
    <scope>NUCLEOTIDE SEQUENCE [LARGE SCALE GENOMIC DNA]</scope>
    <source>
        <strain evidence="1 2">CBS 109695</strain>
    </source>
</reference>
<protein>
    <submittedName>
        <fullName evidence="1">Uncharacterized protein</fullName>
    </submittedName>
</protein>